<dbReference type="Gene3D" id="3.40.50.720">
    <property type="entry name" value="NAD(P)-binding Rossmann-like Domain"/>
    <property type="match status" value="1"/>
</dbReference>
<dbReference type="InterPro" id="IPR052698">
    <property type="entry name" value="MoCofactor_Util/Proc"/>
</dbReference>
<dbReference type="AlphaFoldDB" id="A0A0R1GH43"/>
<dbReference type="RefSeq" id="WP_057905332.1">
    <property type="nucleotide sequence ID" value="NZ_AZDA01000111.1"/>
</dbReference>
<dbReference type="Pfam" id="PF13478">
    <property type="entry name" value="XdhC_C"/>
    <property type="match status" value="1"/>
</dbReference>
<dbReference type="PANTHER" id="PTHR30388:SF6">
    <property type="entry name" value="XANTHINE DEHYDROGENASE SUBUNIT A-RELATED"/>
    <property type="match status" value="1"/>
</dbReference>
<sequence length="327" mass="35713">MNKLIQAILTQLKAGQDVEFVTVLDSNGPTPRGAGAHMLINASGYLCGTIGGGKIEESSKQVALEALQAHKSTIEQFKLVPSDLGMMCGGNSQVLFTFLDHQDGLTLQVFEALQQALTAHHAVWLQQVYEDESVTLGVAGTAVLGQKIETSYLTQKPHLLQEKGSATATFVEPISHASRVFIFGAGHLAQAIVPVLKRLDFYTQVYDDRVPLLTTERFPDADELHEFDLDASFELTDVDYVLLMTRSHELDYQLQAKLLQTPALFIGGIGSKHKHRVHRVRLLKAGFTEAEVDRVQMPVGLAIDAESPAEIAISIAAEMIQVRAGLD</sequence>
<reference evidence="3 4" key="1">
    <citation type="journal article" date="2015" name="Genome Announc.">
        <title>Expanding the biotechnology potential of lactobacilli through comparative genomics of 213 strains and associated genera.</title>
        <authorList>
            <person name="Sun Z."/>
            <person name="Harris H.M."/>
            <person name="McCann A."/>
            <person name="Guo C."/>
            <person name="Argimon S."/>
            <person name="Zhang W."/>
            <person name="Yang X."/>
            <person name="Jeffery I.B."/>
            <person name="Cooney J.C."/>
            <person name="Kagawa T.F."/>
            <person name="Liu W."/>
            <person name="Song Y."/>
            <person name="Salvetti E."/>
            <person name="Wrobel A."/>
            <person name="Rasinkangas P."/>
            <person name="Parkhill J."/>
            <person name="Rea M.C."/>
            <person name="O'Sullivan O."/>
            <person name="Ritari J."/>
            <person name="Douillard F.P."/>
            <person name="Paul Ross R."/>
            <person name="Yang R."/>
            <person name="Briner A.E."/>
            <person name="Felis G.E."/>
            <person name="de Vos W.M."/>
            <person name="Barrangou R."/>
            <person name="Klaenhammer T.R."/>
            <person name="Caufield P.W."/>
            <person name="Cui Y."/>
            <person name="Zhang H."/>
            <person name="O'Toole P.W."/>
        </authorList>
    </citation>
    <scope>NUCLEOTIDE SEQUENCE [LARGE SCALE GENOMIC DNA]</scope>
    <source>
        <strain evidence="3 4">DSM 20003</strain>
    </source>
</reference>
<dbReference type="STRING" id="1423726.FC07_GL001151"/>
<keyword evidence="4" id="KW-1185">Reference proteome</keyword>
<evidence type="ECO:0000259" key="2">
    <source>
        <dbReference type="Pfam" id="PF13478"/>
    </source>
</evidence>
<gene>
    <name evidence="3" type="ORF">FC07_GL001151</name>
</gene>
<evidence type="ECO:0000313" key="4">
    <source>
        <dbReference type="Proteomes" id="UP000051461"/>
    </source>
</evidence>
<comment type="caution">
    <text evidence="3">The sequence shown here is derived from an EMBL/GenBank/DDBJ whole genome shotgun (WGS) entry which is preliminary data.</text>
</comment>
<name>A0A0R1GH43_9LACO</name>
<dbReference type="Proteomes" id="UP000051461">
    <property type="component" value="Unassembled WGS sequence"/>
</dbReference>
<protein>
    <recommendedName>
        <fullName evidence="5">Xanthine dehydrogenase accessory factor</fullName>
    </recommendedName>
</protein>
<evidence type="ECO:0008006" key="5">
    <source>
        <dbReference type="Google" id="ProtNLM"/>
    </source>
</evidence>
<dbReference type="PANTHER" id="PTHR30388">
    <property type="entry name" value="ALDEHYDE OXIDOREDUCTASE MOLYBDENUM COFACTOR ASSEMBLY PROTEIN"/>
    <property type="match status" value="1"/>
</dbReference>
<feature type="domain" description="XdhC Rossmann" evidence="2">
    <location>
        <begin position="180"/>
        <end position="319"/>
    </location>
</feature>
<evidence type="ECO:0000313" key="3">
    <source>
        <dbReference type="EMBL" id="KRK33565.1"/>
    </source>
</evidence>
<dbReference type="InterPro" id="IPR027051">
    <property type="entry name" value="XdhC_Rossmann_dom"/>
</dbReference>
<dbReference type="PATRIC" id="fig|1423726.3.peg.1192"/>
<evidence type="ECO:0000259" key="1">
    <source>
        <dbReference type="Pfam" id="PF02625"/>
    </source>
</evidence>
<dbReference type="InterPro" id="IPR003777">
    <property type="entry name" value="XdhC_CoxI"/>
</dbReference>
<organism evidence="3 4">
    <name type="scientific">Loigolactobacillus bifermentans DSM 20003</name>
    <dbReference type="NCBI Taxonomy" id="1423726"/>
    <lineage>
        <taxon>Bacteria</taxon>
        <taxon>Bacillati</taxon>
        <taxon>Bacillota</taxon>
        <taxon>Bacilli</taxon>
        <taxon>Lactobacillales</taxon>
        <taxon>Lactobacillaceae</taxon>
        <taxon>Loigolactobacillus</taxon>
    </lineage>
</organism>
<proteinExistence type="predicted"/>
<dbReference type="EMBL" id="AZDA01000111">
    <property type="protein sequence ID" value="KRK33565.1"/>
    <property type="molecule type" value="Genomic_DNA"/>
</dbReference>
<accession>A0A0R1GH43</accession>
<feature type="domain" description="XdhC- CoxI" evidence="1">
    <location>
        <begin position="12"/>
        <end position="77"/>
    </location>
</feature>
<dbReference type="OrthoDB" id="9773039at2"/>
<dbReference type="Pfam" id="PF02625">
    <property type="entry name" value="XdhC_CoxI"/>
    <property type="match status" value="1"/>
</dbReference>